<evidence type="ECO:0008006" key="3">
    <source>
        <dbReference type="Google" id="ProtNLM"/>
    </source>
</evidence>
<evidence type="ECO:0000313" key="2">
    <source>
        <dbReference type="Proteomes" id="UP001234178"/>
    </source>
</evidence>
<accession>A0ABQ9ZWT2</accession>
<evidence type="ECO:0000313" key="1">
    <source>
        <dbReference type="EMBL" id="KAK4017370.1"/>
    </source>
</evidence>
<reference evidence="1 2" key="1">
    <citation type="journal article" date="2023" name="Nucleic Acids Res.">
        <title>The hologenome of Daphnia magna reveals possible DNA methylation and microbiome-mediated evolution of the host genome.</title>
        <authorList>
            <person name="Chaturvedi A."/>
            <person name="Li X."/>
            <person name="Dhandapani V."/>
            <person name="Marshall H."/>
            <person name="Kissane S."/>
            <person name="Cuenca-Cambronero M."/>
            <person name="Asole G."/>
            <person name="Calvet F."/>
            <person name="Ruiz-Romero M."/>
            <person name="Marangio P."/>
            <person name="Guigo R."/>
            <person name="Rago D."/>
            <person name="Mirbahai L."/>
            <person name="Eastwood N."/>
            <person name="Colbourne J.K."/>
            <person name="Zhou J."/>
            <person name="Mallon E."/>
            <person name="Orsini L."/>
        </authorList>
    </citation>
    <scope>NUCLEOTIDE SEQUENCE [LARGE SCALE GENOMIC DNA]</scope>
    <source>
        <strain evidence="1">LRV0_1</strain>
    </source>
</reference>
<dbReference type="Proteomes" id="UP001234178">
    <property type="component" value="Unassembled WGS sequence"/>
</dbReference>
<keyword evidence="2" id="KW-1185">Reference proteome</keyword>
<dbReference type="EMBL" id="JAOYFB010000006">
    <property type="protein sequence ID" value="KAK4017370.1"/>
    <property type="molecule type" value="Genomic_DNA"/>
</dbReference>
<organism evidence="1 2">
    <name type="scientific">Daphnia magna</name>
    <dbReference type="NCBI Taxonomy" id="35525"/>
    <lineage>
        <taxon>Eukaryota</taxon>
        <taxon>Metazoa</taxon>
        <taxon>Ecdysozoa</taxon>
        <taxon>Arthropoda</taxon>
        <taxon>Crustacea</taxon>
        <taxon>Branchiopoda</taxon>
        <taxon>Diplostraca</taxon>
        <taxon>Cladocera</taxon>
        <taxon>Anomopoda</taxon>
        <taxon>Daphniidae</taxon>
        <taxon>Daphnia</taxon>
    </lineage>
</organism>
<proteinExistence type="predicted"/>
<gene>
    <name evidence="1" type="ORF">OUZ56_032682</name>
</gene>
<name>A0ABQ9ZWT2_9CRUS</name>
<protein>
    <recommendedName>
        <fullName evidence="3">MULE transposase domain-containing protein</fullName>
    </recommendedName>
</protein>
<sequence>MVPLCLVLMSSRTQKDYIRLLKHIKTVILGNSYAMKECVVDFEKSVWLAIEKEFGIGVKIFGCGFHWTQKMMSLHLLPHGKIPTAFANLRSAVWEIENRENRTMMRKLYNYMTNTWIDSLLWPPKVWSVFMQEVRTTNDVEGWHTHLANHAGLCEILKLYWMA</sequence>
<comment type="caution">
    <text evidence="1">The sequence shown here is derived from an EMBL/GenBank/DDBJ whole genome shotgun (WGS) entry which is preliminary data.</text>
</comment>